<accession>A0AAD5QCB1</accession>
<name>A0AAD5QCB1_PARTN</name>
<dbReference type="Proteomes" id="UP001196413">
    <property type="component" value="Unassembled WGS sequence"/>
</dbReference>
<dbReference type="EMBL" id="JAHQIW010000155">
    <property type="protein sequence ID" value="KAJ1346287.1"/>
    <property type="molecule type" value="Genomic_DNA"/>
</dbReference>
<organism evidence="1 2">
    <name type="scientific">Parelaphostrongylus tenuis</name>
    <name type="common">Meningeal worm</name>
    <dbReference type="NCBI Taxonomy" id="148309"/>
    <lineage>
        <taxon>Eukaryota</taxon>
        <taxon>Metazoa</taxon>
        <taxon>Ecdysozoa</taxon>
        <taxon>Nematoda</taxon>
        <taxon>Chromadorea</taxon>
        <taxon>Rhabditida</taxon>
        <taxon>Rhabditina</taxon>
        <taxon>Rhabditomorpha</taxon>
        <taxon>Strongyloidea</taxon>
        <taxon>Metastrongylidae</taxon>
        <taxon>Parelaphostrongylus</taxon>
    </lineage>
</organism>
<proteinExistence type="predicted"/>
<protein>
    <submittedName>
        <fullName evidence="1">Uncharacterized protein</fullName>
    </submittedName>
</protein>
<comment type="caution">
    <text evidence="1">The sequence shown here is derived from an EMBL/GenBank/DDBJ whole genome shotgun (WGS) entry which is preliminary data.</text>
</comment>
<evidence type="ECO:0000313" key="1">
    <source>
        <dbReference type="EMBL" id="KAJ1346287.1"/>
    </source>
</evidence>
<sequence>MLSNRRRLNDIVSACVRSRSLSLWRMLMACMAECAQPQHEVSIEVVRACASMLQGILDFCDSPGLLEDEVRWKLKEIFPTLADVNPWNYSSPTGIDQCVSLVTDITQKQDVTPADDQTDDEMDKVLNKLTQKFSLKQLDEDDVTPMSSAQTRISDDDESTEKITAKQFVDSLIDKIAEWSKFKSTLEVDDAILDFSSGFYNVFSAVQNEAFKSKSKAQLEFLNTDAIYITVYSTLCLALRGKEAVPWMTFRDNVLKSGCIVYASESWLRNVYDNAVDSTFGEIEAALLHVVKDYDGLDHRILTDVERLQQISLGKPQEKPIEERIAARWFIASEWNSIVQILSTFLGIKDRRKARQKIKDGIEYSIKGMQLLAAVALELELADRCGWIFEKLVESSCDVDELRTLAESEDQACVESMREKYNRNIMLVQ</sequence>
<evidence type="ECO:0000313" key="2">
    <source>
        <dbReference type="Proteomes" id="UP001196413"/>
    </source>
</evidence>
<gene>
    <name evidence="1" type="ORF">KIN20_001045</name>
</gene>
<dbReference type="AlphaFoldDB" id="A0AAD5QCB1"/>
<reference evidence="1" key="1">
    <citation type="submission" date="2021-06" db="EMBL/GenBank/DDBJ databases">
        <title>Parelaphostrongylus tenuis whole genome reference sequence.</title>
        <authorList>
            <person name="Garwood T.J."/>
            <person name="Larsen P.A."/>
            <person name="Fountain-Jones N.M."/>
            <person name="Garbe J.R."/>
            <person name="Macchietto M.G."/>
            <person name="Kania S.A."/>
            <person name="Gerhold R.W."/>
            <person name="Richards J.E."/>
            <person name="Wolf T.M."/>
        </authorList>
    </citation>
    <scope>NUCLEOTIDE SEQUENCE</scope>
    <source>
        <strain evidence="1">MNPRO001-30</strain>
        <tissue evidence="1">Meninges</tissue>
    </source>
</reference>
<keyword evidence="2" id="KW-1185">Reference proteome</keyword>